<evidence type="ECO:0000313" key="3">
    <source>
        <dbReference type="Proteomes" id="UP000268535"/>
    </source>
</evidence>
<evidence type="ECO:0008006" key="4">
    <source>
        <dbReference type="Google" id="ProtNLM"/>
    </source>
</evidence>
<dbReference type="PANTHER" id="PTHR14248">
    <property type="entry name" value="CYCLIN Y, ISOFORM A"/>
    <property type="match status" value="1"/>
</dbReference>
<protein>
    <recommendedName>
        <fullName evidence="4">Cyclin N-terminal domain-containing protein</fullName>
    </recommendedName>
</protein>
<proteinExistence type="predicted"/>
<gene>
    <name evidence="2" type="ORF">CAUPRSCDRAFT_13225</name>
</gene>
<sequence length="112" mass="12608">MVFDDAVSDASAHVDPEELLSEDRHPLPNGLVYGDRVPTPSEILNVLFRLFKAADLTADVGIITLIYLERLVERAQLRLRPRTWLRALLICVITASKVWDDNAVWNAGPKDK</sequence>
<dbReference type="Proteomes" id="UP000268535">
    <property type="component" value="Unassembled WGS sequence"/>
</dbReference>
<reference evidence="3" key="1">
    <citation type="journal article" date="2018" name="Nat. Microbiol.">
        <title>Leveraging single-cell genomics to expand the fungal tree of life.</title>
        <authorList>
            <person name="Ahrendt S.R."/>
            <person name="Quandt C.A."/>
            <person name="Ciobanu D."/>
            <person name="Clum A."/>
            <person name="Salamov A."/>
            <person name="Andreopoulos B."/>
            <person name="Cheng J.F."/>
            <person name="Woyke T."/>
            <person name="Pelin A."/>
            <person name="Henrissat B."/>
            <person name="Reynolds N.K."/>
            <person name="Benny G.L."/>
            <person name="Smith M.E."/>
            <person name="James T.Y."/>
            <person name="Grigoriev I.V."/>
        </authorList>
    </citation>
    <scope>NUCLEOTIDE SEQUENCE [LARGE SCALE GENOMIC DNA]</scope>
    <source>
        <strain evidence="3">ATCC 52028</strain>
    </source>
</reference>
<feature type="region of interest" description="Disordered" evidence="1">
    <location>
        <begin position="1"/>
        <end position="26"/>
    </location>
</feature>
<dbReference type="GO" id="GO:0019901">
    <property type="term" value="F:protein kinase binding"/>
    <property type="evidence" value="ECO:0007669"/>
    <property type="project" value="InterPro"/>
</dbReference>
<dbReference type="Gene3D" id="1.10.472.10">
    <property type="entry name" value="Cyclin-like"/>
    <property type="match status" value="1"/>
</dbReference>
<dbReference type="AlphaFoldDB" id="A0A4P9WSL3"/>
<dbReference type="InterPro" id="IPR013922">
    <property type="entry name" value="Cyclin_PHO80-like"/>
</dbReference>
<feature type="compositionally biased region" description="Basic and acidic residues" evidence="1">
    <location>
        <begin position="12"/>
        <end position="26"/>
    </location>
</feature>
<accession>A0A4P9WSL3</accession>
<evidence type="ECO:0000256" key="1">
    <source>
        <dbReference type="SAM" id="MobiDB-lite"/>
    </source>
</evidence>
<evidence type="ECO:0000313" key="2">
    <source>
        <dbReference type="EMBL" id="RKO94958.1"/>
    </source>
</evidence>
<name>A0A4P9WSL3_9FUNG</name>
<feature type="compositionally biased region" description="Low complexity" evidence="1">
    <location>
        <begin position="1"/>
        <end position="11"/>
    </location>
</feature>
<organism evidence="2 3">
    <name type="scientific">Caulochytrium protostelioides</name>
    <dbReference type="NCBI Taxonomy" id="1555241"/>
    <lineage>
        <taxon>Eukaryota</taxon>
        <taxon>Fungi</taxon>
        <taxon>Fungi incertae sedis</taxon>
        <taxon>Chytridiomycota</taxon>
        <taxon>Chytridiomycota incertae sedis</taxon>
        <taxon>Chytridiomycetes</taxon>
        <taxon>Caulochytriales</taxon>
        <taxon>Caulochytriaceae</taxon>
        <taxon>Caulochytrium</taxon>
    </lineage>
</organism>
<dbReference type="EMBL" id="ML013950">
    <property type="protein sequence ID" value="RKO94958.1"/>
    <property type="molecule type" value="Genomic_DNA"/>
</dbReference>
<dbReference type="Pfam" id="PF08613">
    <property type="entry name" value="Cyclin"/>
    <property type="match status" value="1"/>
</dbReference>